<evidence type="ECO:0000256" key="2">
    <source>
        <dbReference type="ARBA" id="ARBA00023163"/>
    </source>
</evidence>
<dbReference type="Proteomes" id="UP001152523">
    <property type="component" value="Unassembled WGS sequence"/>
</dbReference>
<name>A0AAV0EIF7_9ASTE</name>
<feature type="short sequence motif" description="LXXLL motif" evidence="3">
    <location>
        <begin position="246"/>
        <end position="250"/>
    </location>
</feature>
<organism evidence="5 6">
    <name type="scientific">Cuscuta epithymum</name>
    <dbReference type="NCBI Taxonomy" id="186058"/>
    <lineage>
        <taxon>Eukaryota</taxon>
        <taxon>Viridiplantae</taxon>
        <taxon>Streptophyta</taxon>
        <taxon>Embryophyta</taxon>
        <taxon>Tracheophyta</taxon>
        <taxon>Spermatophyta</taxon>
        <taxon>Magnoliopsida</taxon>
        <taxon>eudicotyledons</taxon>
        <taxon>Gunneridae</taxon>
        <taxon>Pentapetalae</taxon>
        <taxon>asterids</taxon>
        <taxon>lamiids</taxon>
        <taxon>Solanales</taxon>
        <taxon>Convolvulaceae</taxon>
        <taxon>Cuscuteae</taxon>
        <taxon>Cuscuta</taxon>
        <taxon>Cuscuta subgen. Cuscuta</taxon>
    </lineage>
</organism>
<proteinExistence type="inferred from homology"/>
<sequence>MTRGEGPSSTSPMENDLSLVPPHHNPAEHQQQGDTFARRGLFLAHLLLTCLAFVASGNLANASMVLDQISQLASPNGDAMQRVAAHFISAIAHRIIRVWPGLYRALNATAITPTAGYEKAIRKMFFDLCPFMRLSYVMTNEAIMEAMEGEKVVHIIDLSPSEHFQWLSLLRAMSTRAEGPPHLRLTGVHESRVVLEKMARQLNAEAEKLDIPFQFNPIVSKLEDLEMESLHVKMGEALAISSVLQLHRLLAFDCNSPGPSSSSSPKIITFLSALRSLSPKIMVITEKDSDHNGLLLEERSIQALNYYAALFDCMECTVPRASVERQKVEHLLFGEEIKNIVSCEGVERKERHEKVDKWIARLQLCGFRRELLSHRAMMHGNRLLLDQNNHIGYNIKDRDGCFLICWHEYPIFSITAWSFYRYNGVG</sequence>
<dbReference type="EMBL" id="CAMAPF010000928">
    <property type="protein sequence ID" value="CAH9122973.1"/>
    <property type="molecule type" value="Genomic_DNA"/>
</dbReference>
<keyword evidence="1" id="KW-0805">Transcription regulation</keyword>
<gene>
    <name evidence="5" type="ORF">CEPIT_LOCUS24862</name>
</gene>
<evidence type="ECO:0000256" key="1">
    <source>
        <dbReference type="ARBA" id="ARBA00023015"/>
    </source>
</evidence>
<keyword evidence="2" id="KW-0804">Transcription</keyword>
<reference evidence="5" key="1">
    <citation type="submission" date="2022-07" db="EMBL/GenBank/DDBJ databases">
        <authorList>
            <person name="Macas J."/>
            <person name="Novak P."/>
            <person name="Neumann P."/>
        </authorList>
    </citation>
    <scope>NUCLEOTIDE SEQUENCE</scope>
</reference>
<evidence type="ECO:0000313" key="5">
    <source>
        <dbReference type="EMBL" id="CAH9122973.1"/>
    </source>
</evidence>
<comment type="caution">
    <text evidence="5">The sequence shown here is derived from an EMBL/GenBank/DDBJ whole genome shotgun (WGS) entry which is preliminary data.</text>
</comment>
<evidence type="ECO:0008006" key="7">
    <source>
        <dbReference type="Google" id="ProtNLM"/>
    </source>
</evidence>
<dbReference type="Pfam" id="PF03514">
    <property type="entry name" value="GRAS"/>
    <property type="match status" value="1"/>
</dbReference>
<comment type="similarity">
    <text evidence="3">Belongs to the GRAS family.</text>
</comment>
<protein>
    <recommendedName>
        <fullName evidence="7">Scarecrow-like protein 3</fullName>
    </recommendedName>
</protein>
<feature type="region of interest" description="Disordered" evidence="4">
    <location>
        <begin position="1"/>
        <end position="32"/>
    </location>
</feature>
<dbReference type="PANTHER" id="PTHR31636">
    <property type="entry name" value="OSJNBA0084A10.13 PROTEIN-RELATED"/>
    <property type="match status" value="1"/>
</dbReference>
<dbReference type="AlphaFoldDB" id="A0AAV0EIF7"/>
<dbReference type="InterPro" id="IPR005202">
    <property type="entry name" value="TF_GRAS"/>
</dbReference>
<feature type="short sequence motif" description="VHIID" evidence="3">
    <location>
        <begin position="153"/>
        <end position="157"/>
    </location>
</feature>
<evidence type="ECO:0000313" key="6">
    <source>
        <dbReference type="Proteomes" id="UP001152523"/>
    </source>
</evidence>
<feature type="region of interest" description="Leucine repeat II (LRII)" evidence="3">
    <location>
        <begin position="197"/>
        <end position="229"/>
    </location>
</feature>
<accession>A0AAV0EIF7</accession>
<evidence type="ECO:0000256" key="4">
    <source>
        <dbReference type="SAM" id="MobiDB-lite"/>
    </source>
</evidence>
<feature type="region of interest" description="SAW" evidence="3">
    <location>
        <begin position="342"/>
        <end position="418"/>
    </location>
</feature>
<keyword evidence="6" id="KW-1185">Reference proteome</keyword>
<dbReference type="PROSITE" id="PS50985">
    <property type="entry name" value="GRAS"/>
    <property type="match status" value="1"/>
</dbReference>
<comment type="caution">
    <text evidence="3">Lacks conserved residue(s) required for the propagation of feature annotation.</text>
</comment>
<evidence type="ECO:0000256" key="3">
    <source>
        <dbReference type="PROSITE-ProRule" id="PRU01191"/>
    </source>
</evidence>